<evidence type="ECO:0000256" key="1">
    <source>
        <dbReference type="SAM" id="MobiDB-lite"/>
    </source>
</evidence>
<evidence type="ECO:0000313" key="2">
    <source>
        <dbReference type="EMBL" id="RYR46318.1"/>
    </source>
</evidence>
<reference evidence="2 3" key="1">
    <citation type="submission" date="2019-01" db="EMBL/GenBank/DDBJ databases">
        <title>Sequencing of cultivated peanut Arachis hypogaea provides insights into genome evolution and oil improvement.</title>
        <authorList>
            <person name="Chen X."/>
        </authorList>
    </citation>
    <scope>NUCLEOTIDE SEQUENCE [LARGE SCALE GENOMIC DNA]</scope>
    <source>
        <strain evidence="3">cv. Fuhuasheng</strain>
        <tissue evidence="2">Leaves</tissue>
    </source>
</reference>
<evidence type="ECO:0000313" key="3">
    <source>
        <dbReference type="Proteomes" id="UP000289738"/>
    </source>
</evidence>
<dbReference type="EMBL" id="SDMP01000007">
    <property type="protein sequence ID" value="RYR46318.1"/>
    <property type="molecule type" value="Genomic_DNA"/>
</dbReference>
<feature type="region of interest" description="Disordered" evidence="1">
    <location>
        <begin position="1"/>
        <end position="28"/>
    </location>
</feature>
<keyword evidence="3" id="KW-1185">Reference proteome</keyword>
<accession>A0A445C5Z6</accession>
<evidence type="ECO:0008006" key="4">
    <source>
        <dbReference type="Google" id="ProtNLM"/>
    </source>
</evidence>
<protein>
    <recommendedName>
        <fullName evidence="4">Transposase MuDR plant domain-containing protein</fullName>
    </recommendedName>
</protein>
<sequence>MRYGLSDDKGLNSDELEKISSEDHEDSKKRKFSVYKELKNISNYKWEIGTLYAIREEFKKIVTSYAMHTGRNIKFSVVDNVRVRAKCGDECE</sequence>
<proteinExistence type="predicted"/>
<organism evidence="2 3">
    <name type="scientific">Arachis hypogaea</name>
    <name type="common">Peanut</name>
    <dbReference type="NCBI Taxonomy" id="3818"/>
    <lineage>
        <taxon>Eukaryota</taxon>
        <taxon>Viridiplantae</taxon>
        <taxon>Streptophyta</taxon>
        <taxon>Embryophyta</taxon>
        <taxon>Tracheophyta</taxon>
        <taxon>Spermatophyta</taxon>
        <taxon>Magnoliopsida</taxon>
        <taxon>eudicotyledons</taxon>
        <taxon>Gunneridae</taxon>
        <taxon>Pentapetalae</taxon>
        <taxon>rosids</taxon>
        <taxon>fabids</taxon>
        <taxon>Fabales</taxon>
        <taxon>Fabaceae</taxon>
        <taxon>Papilionoideae</taxon>
        <taxon>50 kb inversion clade</taxon>
        <taxon>dalbergioids sensu lato</taxon>
        <taxon>Dalbergieae</taxon>
        <taxon>Pterocarpus clade</taxon>
        <taxon>Arachis</taxon>
    </lineage>
</organism>
<comment type="caution">
    <text evidence="2">The sequence shown here is derived from an EMBL/GenBank/DDBJ whole genome shotgun (WGS) entry which is preliminary data.</text>
</comment>
<name>A0A445C5Z6_ARAHY</name>
<gene>
    <name evidence="2" type="ORF">Ahy_A07g032057</name>
</gene>
<dbReference type="AlphaFoldDB" id="A0A445C5Z6"/>
<dbReference type="Proteomes" id="UP000289738">
    <property type="component" value="Chromosome A07"/>
</dbReference>